<keyword evidence="6" id="KW-1185">Reference proteome</keyword>
<accession>A0A2J6UD03</accession>
<evidence type="ECO:0000313" key="5">
    <source>
        <dbReference type="Proteomes" id="UP000235554"/>
    </source>
</evidence>
<evidence type="ECO:0000313" key="2">
    <source>
        <dbReference type="EMBL" id="PMK50299.1"/>
    </source>
</evidence>
<name>A0A2J6UD03_9VIBR</name>
<proteinExistence type="predicted"/>
<reference evidence="1" key="2">
    <citation type="submission" date="2016-07" db="EMBL/GenBank/DDBJ databases">
        <authorList>
            <person name="Kauffman K."/>
            <person name="Arevalo P."/>
            <person name="Polz M.F."/>
        </authorList>
    </citation>
    <scope>NUCLEOTIDE SEQUENCE</scope>
    <source>
        <strain evidence="3">10N.261.48.A1</strain>
        <strain evidence="2">10N.261.52.F7</strain>
        <strain evidence="1">10N.286.55.E1</strain>
    </source>
</reference>
<dbReference type="GeneID" id="69649294"/>
<evidence type="ECO:0000313" key="3">
    <source>
        <dbReference type="EMBL" id="PMM59123.1"/>
    </source>
</evidence>
<sequence>MKRKFWLPIVATLSAIFLFGVISGVMTRGAYQFEGIYENVGYEVLTLDLKNGRSKMRYVGYNIDGQVVQTKQFFGVFLRWGNHYYFYQIEQDQAHGQQTFNVKNLFIQHHSNKRSVLVSDQRGAYVTKDGKILELKGILYGRSLR</sequence>
<evidence type="ECO:0000313" key="1">
    <source>
        <dbReference type="EMBL" id="PME29508.1"/>
    </source>
</evidence>
<dbReference type="EMBL" id="MCZJ01000013">
    <property type="protein sequence ID" value="PMM59123.1"/>
    <property type="molecule type" value="Genomic_DNA"/>
</dbReference>
<protein>
    <submittedName>
        <fullName evidence="1">Uncharacterized protein</fullName>
    </submittedName>
</protein>
<dbReference type="Proteomes" id="UP000235554">
    <property type="component" value="Unassembled WGS sequence"/>
</dbReference>
<dbReference type="EMBL" id="MCXM01000001">
    <property type="protein sequence ID" value="PMK50299.1"/>
    <property type="molecule type" value="Genomic_DNA"/>
</dbReference>
<evidence type="ECO:0000313" key="6">
    <source>
        <dbReference type="Proteomes" id="UP000239763"/>
    </source>
</evidence>
<dbReference type="AlphaFoldDB" id="A0A2J6UD03"/>
<dbReference type="RefSeq" id="WP_102278456.1">
    <property type="nucleotide sequence ID" value="NZ_JAAHTI010000001.1"/>
</dbReference>
<evidence type="ECO:0000313" key="4">
    <source>
        <dbReference type="Proteomes" id="UP000235385"/>
    </source>
</evidence>
<gene>
    <name evidence="3" type="ORF">BCT50_06750</name>
    <name evidence="2" type="ORF">BCT99_02445</name>
    <name evidence="1" type="ORF">BCV38_05375</name>
</gene>
<comment type="caution">
    <text evidence="1">The sequence shown here is derived from an EMBL/GenBank/DDBJ whole genome shotgun (WGS) entry which is preliminary data.</text>
</comment>
<dbReference type="EMBL" id="MCSB01000013">
    <property type="protein sequence ID" value="PME29508.1"/>
    <property type="molecule type" value="Genomic_DNA"/>
</dbReference>
<reference evidence="1 6" key="3">
    <citation type="journal article" date="2018" name="Nature">
        <title>A major lineage of non-tailed dsDNA viruses as unrecognized killers of marine bacteria.</title>
        <authorList>
            <person name="Kauffman K.M."/>
            <person name="Hussain F.A."/>
            <person name="Yang J."/>
            <person name="Arevalo P."/>
            <person name="Brown J.M."/>
            <person name="Chang W.K."/>
            <person name="VanInsberghe D."/>
            <person name="Elsherbini J."/>
            <person name="Sharma R.S."/>
            <person name="Cutler M.B."/>
            <person name="Kelly L."/>
            <person name="Polz M.F."/>
        </authorList>
    </citation>
    <scope>NUCLEOTIDE SEQUENCE [LARGE SCALE GENOMIC DNA]</scope>
    <source>
        <strain evidence="3">10N.261.48.A1</strain>
        <strain evidence="2">10N.261.52.F7</strain>
        <strain evidence="1 6">10N.286.55.E1</strain>
    </source>
</reference>
<reference evidence="4 5" key="1">
    <citation type="submission" date="2016-07" db="EMBL/GenBank/DDBJ databases">
        <title>Nontailed viruses are major unrecognized killers of bacteria in the ocean.</title>
        <authorList>
            <person name="Kauffman K."/>
            <person name="Hussain F."/>
            <person name="Yang J."/>
            <person name="Arevalo P."/>
            <person name="Brown J."/>
            <person name="Cutler M."/>
            <person name="Kelly L."/>
            <person name="Polz M.F."/>
        </authorList>
    </citation>
    <scope>NUCLEOTIDE SEQUENCE [LARGE SCALE GENOMIC DNA]</scope>
    <source>
        <strain evidence="5">10N.261.48.A1</strain>
        <strain evidence="4">10N.261.52.F7</strain>
    </source>
</reference>
<dbReference type="Proteomes" id="UP000239763">
    <property type="component" value="Unassembled WGS sequence"/>
</dbReference>
<organism evidence="1 6">
    <name type="scientific">Vibrio lentus</name>
    <dbReference type="NCBI Taxonomy" id="136468"/>
    <lineage>
        <taxon>Bacteria</taxon>
        <taxon>Pseudomonadati</taxon>
        <taxon>Pseudomonadota</taxon>
        <taxon>Gammaproteobacteria</taxon>
        <taxon>Vibrionales</taxon>
        <taxon>Vibrionaceae</taxon>
        <taxon>Vibrio</taxon>
    </lineage>
</organism>